<reference evidence="2 3" key="1">
    <citation type="submission" date="2011-10" db="EMBL/GenBank/DDBJ databases">
        <authorList>
            <person name="Genoscope - CEA"/>
        </authorList>
    </citation>
    <scope>NUCLEOTIDE SEQUENCE [LARGE SCALE GENOMIC DNA]</scope>
    <source>
        <strain evidence="2 3">RCC 1105</strain>
    </source>
</reference>
<proteinExistence type="predicted"/>
<protein>
    <recommendedName>
        <fullName evidence="4">AMP-dependent synthetase/ligase domain-containing protein</fullName>
    </recommendedName>
</protein>
<feature type="transmembrane region" description="Helical" evidence="1">
    <location>
        <begin position="227"/>
        <end position="250"/>
    </location>
</feature>
<evidence type="ECO:0008006" key="4">
    <source>
        <dbReference type="Google" id="ProtNLM"/>
    </source>
</evidence>
<dbReference type="InterPro" id="IPR042099">
    <property type="entry name" value="ANL_N_sf"/>
</dbReference>
<keyword evidence="1" id="KW-1133">Transmembrane helix</keyword>
<evidence type="ECO:0000313" key="2">
    <source>
        <dbReference type="EMBL" id="CCO19134.1"/>
    </source>
</evidence>
<gene>
    <name evidence="2" type="ordered locus">Bathy12g01700</name>
</gene>
<dbReference type="AlphaFoldDB" id="K8EMD0"/>
<keyword evidence="3" id="KW-1185">Reference proteome</keyword>
<dbReference type="RefSeq" id="XP_007510019.1">
    <property type="nucleotide sequence ID" value="XM_007509957.1"/>
</dbReference>
<dbReference type="KEGG" id="bpg:Bathy12g01700"/>
<name>K8EMD0_9CHLO</name>
<dbReference type="Gene3D" id="3.40.50.12780">
    <property type="entry name" value="N-terminal domain of ligase-like"/>
    <property type="match status" value="1"/>
</dbReference>
<dbReference type="SUPFAM" id="SSF56801">
    <property type="entry name" value="Acetyl-CoA synthetase-like"/>
    <property type="match status" value="1"/>
</dbReference>
<accession>K8EMD0</accession>
<dbReference type="Proteomes" id="UP000198341">
    <property type="component" value="Chromosome 12"/>
</dbReference>
<organism evidence="2 3">
    <name type="scientific">Bathycoccus prasinos</name>
    <dbReference type="NCBI Taxonomy" id="41875"/>
    <lineage>
        <taxon>Eukaryota</taxon>
        <taxon>Viridiplantae</taxon>
        <taxon>Chlorophyta</taxon>
        <taxon>Mamiellophyceae</taxon>
        <taxon>Mamiellales</taxon>
        <taxon>Bathycoccaceae</taxon>
        <taxon>Bathycoccus</taxon>
    </lineage>
</organism>
<keyword evidence="1" id="KW-0812">Transmembrane</keyword>
<keyword evidence="1" id="KW-0472">Membrane</keyword>
<sequence length="359" mass="38210">MAATTKRNFTTGNKDPTSVVLAHILRENAHANAPNAPFVYFFDENEKSFRHLSFADFRDRSYAFAAALNDLGYNTNNQREGKEDQEEKKLSIRLGDSPELLIALTGAVLSGTKVQSSKTEGEFLSAKSFGALVHSSFSGKAGEMVGAHEPIAVGPAGLKEKVVHWEVLMNAYGNGEEDASTSGGMSSSSENEAVFYFNSTEKGEGAETLFKYGERAAKAMELRREDVVMIGVPLLHAMGFGFGALGAMMAGARIMVPGTCDGVVDDSVKIDRAGNAKRALMSSISNSRSDSSGSVSEEAVTAMVSDMHIVKALREEDGNRALLKNVRTGLVKVGGGANVGEHAPVDMLGVPFVTVGKMK</sequence>
<evidence type="ECO:0000256" key="1">
    <source>
        <dbReference type="SAM" id="Phobius"/>
    </source>
</evidence>
<dbReference type="EMBL" id="FO082267">
    <property type="protein sequence ID" value="CCO19134.1"/>
    <property type="molecule type" value="Genomic_DNA"/>
</dbReference>
<dbReference type="GeneID" id="19012384"/>
<evidence type="ECO:0000313" key="3">
    <source>
        <dbReference type="Proteomes" id="UP000198341"/>
    </source>
</evidence>